<keyword evidence="6" id="KW-1185">Reference proteome</keyword>
<dbReference type="Gene3D" id="2.60.120.260">
    <property type="entry name" value="Galactose-binding domain-like"/>
    <property type="match status" value="1"/>
</dbReference>
<dbReference type="SMART" id="SM00223">
    <property type="entry name" value="APPLE"/>
    <property type="match status" value="1"/>
</dbReference>
<evidence type="ECO:0000259" key="4">
    <source>
        <dbReference type="PROSITE" id="PS50948"/>
    </source>
</evidence>
<dbReference type="InterPro" id="IPR003609">
    <property type="entry name" value="Pan_app"/>
</dbReference>
<evidence type="ECO:0000256" key="2">
    <source>
        <dbReference type="ARBA" id="ARBA00023157"/>
    </source>
</evidence>
<protein>
    <recommendedName>
        <fullName evidence="4">Apple domain-containing protein</fullName>
    </recommendedName>
</protein>
<feature type="signal peptide" evidence="3">
    <location>
        <begin position="1"/>
        <end position="23"/>
    </location>
</feature>
<dbReference type="EMBL" id="JAGTJS010000021">
    <property type="protein sequence ID" value="KAH7239678.1"/>
    <property type="molecule type" value="Genomic_DNA"/>
</dbReference>
<keyword evidence="3" id="KW-0732">Signal</keyword>
<gene>
    <name evidence="5" type="ORF">B0J15DRAFT_538278</name>
</gene>
<dbReference type="SUPFAM" id="SSF49785">
    <property type="entry name" value="Galactose-binding domain-like"/>
    <property type="match status" value="1"/>
</dbReference>
<dbReference type="OrthoDB" id="5243894at2759"/>
<dbReference type="Gene3D" id="3.50.4.10">
    <property type="entry name" value="Hepatocyte Growth Factor"/>
    <property type="match status" value="1"/>
</dbReference>
<dbReference type="Proteomes" id="UP000736672">
    <property type="component" value="Unassembled WGS sequence"/>
</dbReference>
<comment type="caution">
    <text evidence="5">The sequence shown here is derived from an EMBL/GenBank/DDBJ whole genome shotgun (WGS) entry which is preliminary data.</text>
</comment>
<sequence>MVNSFRLLAIVATALTGLAPAAASPAPEPAGPTLLPGFEVDWSKWWTRQLFSCPVWKGPLPQSAQDLAGSTCNNAWTRTITGGSITARLYQVPGHWQKEPRYSEIVNGVAAAIKKGVGIFGSMAGPLKIHIGFVSGVLGDIVQVDDNNFGTKDPCYMIIDFPPGTSKYPLLAIQKDVIKGMYQCVEQFHRPTVTAWTKGNEWWRQGIARYFDGLAYPTTNAIMNRGLYPEEYQFGIPLYQNDEAAALFFHFADRLGGWSPTDVNNWMKGHPNKATYELERKSLSIDTKITSTLWHRFVLACRDQTIKYPNGQKIPLKLGGPPTTTHPLVNVAKVGGTYSKSVTGKAWKGAINIFTIKAGQKMRVTFEADPGIEWSIRKVGTTAWNTGIRTRTVNIAAAAGATTKFELAVSSTRDDEKRPHTDLADCACIRRSATFQPLQFNIIQQNTSFSEISTQRNLAMRSSQYLTALAGLLHSGASAAVLPRDSEPYCSIINARPSKLACSKQGYIDNDSGKIGDPQNIPRVTQCADLCAKTPSCTFFNFRPESGFCQLFSGDFASVGHRDEASGSYFSQLECYQCTNADTLFNLDFEDRDVEKWGLDMEKEGDFYLDIQQPDSWALRVLEVADRGVVKVKYLPTFHLEPGSSYRITFLAKSNKKDIEPFDLIRTVIYRGDQTIYEAFPEYPAQYIGGWHQFYTRFTVREGQGGEASFMFKIYSSGSELDWYFDGLALQKV</sequence>
<proteinExistence type="predicted"/>
<evidence type="ECO:0000256" key="3">
    <source>
        <dbReference type="SAM" id="SignalP"/>
    </source>
</evidence>
<reference evidence="5" key="1">
    <citation type="journal article" date="2021" name="Nat. Commun.">
        <title>Genetic determinants of endophytism in the Arabidopsis root mycobiome.</title>
        <authorList>
            <person name="Mesny F."/>
            <person name="Miyauchi S."/>
            <person name="Thiergart T."/>
            <person name="Pickel B."/>
            <person name="Atanasova L."/>
            <person name="Karlsson M."/>
            <person name="Huettel B."/>
            <person name="Barry K.W."/>
            <person name="Haridas S."/>
            <person name="Chen C."/>
            <person name="Bauer D."/>
            <person name="Andreopoulos W."/>
            <person name="Pangilinan J."/>
            <person name="LaButti K."/>
            <person name="Riley R."/>
            <person name="Lipzen A."/>
            <person name="Clum A."/>
            <person name="Drula E."/>
            <person name="Henrissat B."/>
            <person name="Kohler A."/>
            <person name="Grigoriev I.V."/>
            <person name="Martin F.M."/>
            <person name="Hacquard S."/>
        </authorList>
    </citation>
    <scope>NUCLEOTIDE SEQUENCE</scope>
    <source>
        <strain evidence="5">FSSC 5 MPI-SDFR-AT-0091</strain>
    </source>
</reference>
<dbReference type="InterPro" id="IPR000177">
    <property type="entry name" value="Apple"/>
</dbReference>
<dbReference type="Pfam" id="PF00024">
    <property type="entry name" value="PAN_1"/>
    <property type="match status" value="1"/>
</dbReference>
<keyword evidence="2" id="KW-1015">Disulfide bond</keyword>
<name>A0A9P9GJ66_FUSSL</name>
<evidence type="ECO:0000313" key="6">
    <source>
        <dbReference type="Proteomes" id="UP000736672"/>
    </source>
</evidence>
<feature type="chain" id="PRO_5040181142" description="Apple domain-containing protein" evidence="3">
    <location>
        <begin position="24"/>
        <end position="733"/>
    </location>
</feature>
<dbReference type="AlphaFoldDB" id="A0A9P9GJ66"/>
<dbReference type="PROSITE" id="PS50948">
    <property type="entry name" value="PAN"/>
    <property type="match status" value="1"/>
</dbReference>
<dbReference type="GO" id="GO:0006508">
    <property type="term" value="P:proteolysis"/>
    <property type="evidence" value="ECO:0007669"/>
    <property type="project" value="InterPro"/>
</dbReference>
<evidence type="ECO:0000256" key="1">
    <source>
        <dbReference type="ARBA" id="ARBA00022737"/>
    </source>
</evidence>
<keyword evidence="1" id="KW-0677">Repeat</keyword>
<dbReference type="InterPro" id="IPR008979">
    <property type="entry name" value="Galactose-bd-like_sf"/>
</dbReference>
<organism evidence="5 6">
    <name type="scientific">Fusarium solani</name>
    <name type="common">Filamentous fungus</name>
    <dbReference type="NCBI Taxonomy" id="169388"/>
    <lineage>
        <taxon>Eukaryota</taxon>
        <taxon>Fungi</taxon>
        <taxon>Dikarya</taxon>
        <taxon>Ascomycota</taxon>
        <taxon>Pezizomycotina</taxon>
        <taxon>Sordariomycetes</taxon>
        <taxon>Hypocreomycetidae</taxon>
        <taxon>Hypocreales</taxon>
        <taxon>Nectriaceae</taxon>
        <taxon>Fusarium</taxon>
        <taxon>Fusarium solani species complex</taxon>
    </lineage>
</organism>
<feature type="domain" description="Apple" evidence="4">
    <location>
        <begin position="502"/>
        <end position="575"/>
    </location>
</feature>
<evidence type="ECO:0000313" key="5">
    <source>
        <dbReference type="EMBL" id="KAH7239678.1"/>
    </source>
</evidence>
<accession>A0A9P9GJ66</accession>
<dbReference type="GO" id="GO:0005576">
    <property type="term" value="C:extracellular region"/>
    <property type="evidence" value="ECO:0007669"/>
    <property type="project" value="InterPro"/>
</dbReference>